<accession>A0A9P4I0B2</accession>
<dbReference type="EMBL" id="ML978144">
    <property type="protein sequence ID" value="KAF2092600.1"/>
    <property type="molecule type" value="Genomic_DNA"/>
</dbReference>
<sequence length="175" mass="20167">APAIKAIEYQNVNYNGGINTTNEFRGYGPPTPIIDDAWSAISLRVSGFRIFEEDFSKMGKRVDEKPWHKLPDEKGGGYVGMIEAFHLLHCLDAIRKELYPDIYKHDWSTESYANFRLHQDHCVDLLRQNLMCSADMGIVPFYDDENPLNAFAMPDFSTVHKCRNFDKLLEWSNSN</sequence>
<proteinExistence type="inferred from homology"/>
<evidence type="ECO:0000256" key="2">
    <source>
        <dbReference type="ARBA" id="ARBA00035112"/>
    </source>
</evidence>
<reference evidence="3" key="1">
    <citation type="journal article" date="2020" name="Stud. Mycol.">
        <title>101 Dothideomycetes genomes: a test case for predicting lifestyles and emergence of pathogens.</title>
        <authorList>
            <person name="Haridas S."/>
            <person name="Albert R."/>
            <person name="Binder M."/>
            <person name="Bloem J."/>
            <person name="Labutti K."/>
            <person name="Salamov A."/>
            <person name="Andreopoulos B."/>
            <person name="Baker S."/>
            <person name="Barry K."/>
            <person name="Bills G."/>
            <person name="Bluhm B."/>
            <person name="Cannon C."/>
            <person name="Castanera R."/>
            <person name="Culley D."/>
            <person name="Daum C."/>
            <person name="Ezra D."/>
            <person name="Gonzalez J."/>
            <person name="Henrissat B."/>
            <person name="Kuo A."/>
            <person name="Liang C."/>
            <person name="Lipzen A."/>
            <person name="Lutzoni F."/>
            <person name="Magnuson J."/>
            <person name="Mondo S."/>
            <person name="Nolan M."/>
            <person name="Ohm R."/>
            <person name="Pangilinan J."/>
            <person name="Park H.-J."/>
            <person name="Ramirez L."/>
            <person name="Alfaro M."/>
            <person name="Sun H."/>
            <person name="Tritt A."/>
            <person name="Yoshinaga Y."/>
            <person name="Zwiers L.-H."/>
            <person name="Turgeon B."/>
            <person name="Goodwin S."/>
            <person name="Spatafora J."/>
            <person name="Crous P."/>
            <person name="Grigoriev I."/>
        </authorList>
    </citation>
    <scope>NUCLEOTIDE SEQUENCE</scope>
    <source>
        <strain evidence="3">CBS 133067</strain>
    </source>
</reference>
<feature type="non-terminal residue" evidence="3">
    <location>
        <position position="1"/>
    </location>
</feature>
<dbReference type="Proteomes" id="UP000799772">
    <property type="component" value="Unassembled WGS sequence"/>
</dbReference>
<evidence type="ECO:0008006" key="5">
    <source>
        <dbReference type="Google" id="ProtNLM"/>
    </source>
</evidence>
<evidence type="ECO:0000313" key="3">
    <source>
        <dbReference type="EMBL" id="KAF2092600.1"/>
    </source>
</evidence>
<gene>
    <name evidence="3" type="ORF">NA57DRAFT_16571</name>
</gene>
<dbReference type="AlphaFoldDB" id="A0A9P4I0B2"/>
<dbReference type="GO" id="GO:0043386">
    <property type="term" value="P:mycotoxin biosynthetic process"/>
    <property type="evidence" value="ECO:0007669"/>
    <property type="project" value="InterPro"/>
</dbReference>
<dbReference type="PANTHER" id="PTHR33365">
    <property type="entry name" value="YALI0B05434P"/>
    <property type="match status" value="1"/>
</dbReference>
<protein>
    <recommendedName>
        <fullName evidence="5">Cyclochlorotine biosynthesis protein O</fullName>
    </recommendedName>
</protein>
<evidence type="ECO:0000256" key="1">
    <source>
        <dbReference type="ARBA" id="ARBA00004685"/>
    </source>
</evidence>
<keyword evidence="4" id="KW-1185">Reference proteome</keyword>
<dbReference type="PANTHER" id="PTHR33365:SF4">
    <property type="entry name" value="CYCLOCHLOROTINE BIOSYNTHESIS PROTEIN O"/>
    <property type="match status" value="1"/>
</dbReference>
<name>A0A9P4I0B2_9PEZI</name>
<dbReference type="OrthoDB" id="3687641at2759"/>
<comment type="similarity">
    <text evidence="2">Belongs to the ustYa family.</text>
</comment>
<organism evidence="3 4">
    <name type="scientific">Rhizodiscina lignyota</name>
    <dbReference type="NCBI Taxonomy" id="1504668"/>
    <lineage>
        <taxon>Eukaryota</taxon>
        <taxon>Fungi</taxon>
        <taxon>Dikarya</taxon>
        <taxon>Ascomycota</taxon>
        <taxon>Pezizomycotina</taxon>
        <taxon>Dothideomycetes</taxon>
        <taxon>Pleosporomycetidae</taxon>
        <taxon>Aulographales</taxon>
        <taxon>Rhizodiscinaceae</taxon>
        <taxon>Rhizodiscina</taxon>
    </lineage>
</organism>
<comment type="caution">
    <text evidence="3">The sequence shown here is derived from an EMBL/GenBank/DDBJ whole genome shotgun (WGS) entry which is preliminary data.</text>
</comment>
<evidence type="ECO:0000313" key="4">
    <source>
        <dbReference type="Proteomes" id="UP000799772"/>
    </source>
</evidence>
<feature type="non-terminal residue" evidence="3">
    <location>
        <position position="175"/>
    </location>
</feature>
<dbReference type="InterPro" id="IPR021765">
    <property type="entry name" value="UstYa-like"/>
</dbReference>
<comment type="pathway">
    <text evidence="1">Mycotoxin biosynthesis.</text>
</comment>
<dbReference type="Pfam" id="PF11807">
    <property type="entry name" value="UstYa"/>
    <property type="match status" value="1"/>
</dbReference>